<comment type="caution">
    <text evidence="5">The sequence shown here is derived from an EMBL/GenBank/DDBJ whole genome shotgun (WGS) entry which is preliminary data.</text>
</comment>
<dbReference type="PROSITE" id="PS00987">
    <property type="entry name" value="PTPS_1"/>
    <property type="match status" value="1"/>
</dbReference>
<dbReference type="FunFam" id="3.30.479.10:FF:000003">
    <property type="entry name" value="6-pyruvoyl tetrahydrobiopterin synthase"/>
    <property type="match status" value="1"/>
</dbReference>
<protein>
    <submittedName>
        <fullName evidence="5">6-pyruvoyl tetrahydrobiopterin synthase (PTPS) (PTP synthase)</fullName>
        <ecNumber evidence="5">4.2.3.12</ecNumber>
    </submittedName>
</protein>
<evidence type="ECO:0000256" key="4">
    <source>
        <dbReference type="ARBA" id="ARBA00023239"/>
    </source>
</evidence>
<evidence type="ECO:0000256" key="1">
    <source>
        <dbReference type="ARBA" id="ARBA00001947"/>
    </source>
</evidence>
<dbReference type="PANTHER" id="PTHR12589:SF7">
    <property type="entry name" value="6-PYRUVOYL TETRAHYDROBIOPTERIN SYNTHASE"/>
    <property type="match status" value="1"/>
</dbReference>
<name>E6QMF4_9ZZZZ</name>
<dbReference type="GO" id="GO:0046872">
    <property type="term" value="F:metal ion binding"/>
    <property type="evidence" value="ECO:0007669"/>
    <property type="project" value="UniProtKB-KW"/>
</dbReference>
<keyword evidence="4 5" id="KW-0456">Lyase</keyword>
<dbReference type="EMBL" id="CABQ01000217">
    <property type="protein sequence ID" value="CBI08425.1"/>
    <property type="molecule type" value="Genomic_DNA"/>
</dbReference>
<dbReference type="AlphaFoldDB" id="E6QMF4"/>
<dbReference type="InterPro" id="IPR022470">
    <property type="entry name" value="PTPS_Cys_AS"/>
</dbReference>
<comment type="cofactor">
    <cofactor evidence="1">
        <name>Zn(2+)</name>
        <dbReference type="ChEBI" id="CHEBI:29105"/>
    </cofactor>
</comment>
<dbReference type="EC" id="4.2.3.12" evidence="5"/>
<reference evidence="5" key="1">
    <citation type="submission" date="2009-10" db="EMBL/GenBank/DDBJ databases">
        <title>Diversity of trophic interactions inside an arsenic-rich microbial ecosystem.</title>
        <authorList>
            <person name="Bertin P.N."/>
            <person name="Heinrich-Salmeron A."/>
            <person name="Pelletier E."/>
            <person name="Goulhen-Chollet F."/>
            <person name="Arsene-Ploetze F."/>
            <person name="Gallien S."/>
            <person name="Calteau A."/>
            <person name="Vallenet D."/>
            <person name="Casiot C."/>
            <person name="Chane-Woon-Ming B."/>
            <person name="Giloteaux L."/>
            <person name="Barakat M."/>
            <person name="Bonnefoy V."/>
            <person name="Bruneel O."/>
            <person name="Chandler M."/>
            <person name="Cleiss J."/>
            <person name="Duran R."/>
            <person name="Elbaz-Poulichet F."/>
            <person name="Fonknechten N."/>
            <person name="Lauga B."/>
            <person name="Mornico D."/>
            <person name="Ortet P."/>
            <person name="Schaeffer C."/>
            <person name="Siguier P."/>
            <person name="Alexander Thil Smith A."/>
            <person name="Van Dorsselaer A."/>
            <person name="Weissenbach J."/>
            <person name="Medigue C."/>
            <person name="Le Paslier D."/>
        </authorList>
    </citation>
    <scope>NUCLEOTIDE SEQUENCE</scope>
</reference>
<keyword evidence="2" id="KW-0479">Metal-binding</keyword>
<dbReference type="GO" id="GO:0003874">
    <property type="term" value="F:6-pyruvoyltetrahydropterin synthase activity"/>
    <property type="evidence" value="ECO:0007669"/>
    <property type="project" value="UniProtKB-EC"/>
</dbReference>
<dbReference type="InterPro" id="IPR007115">
    <property type="entry name" value="6-PTP_synth/QueD"/>
</dbReference>
<evidence type="ECO:0000256" key="3">
    <source>
        <dbReference type="ARBA" id="ARBA00022833"/>
    </source>
</evidence>
<accession>E6QMF4</accession>
<dbReference type="GO" id="GO:0006729">
    <property type="term" value="P:tetrahydrobiopterin biosynthetic process"/>
    <property type="evidence" value="ECO:0007669"/>
    <property type="project" value="InterPro"/>
</dbReference>
<dbReference type="Gene3D" id="3.30.479.10">
    <property type="entry name" value="6-pyruvoyl tetrahydropterin synthase/QueD"/>
    <property type="match status" value="1"/>
</dbReference>
<sequence length="152" mass="17089">MNARFSRRYAFSASHRLHTERLTPEQNSAAFGKCNNPHGHGHNYVVQVTVAGPIDPATGMVINMATLDEVVQGTILDRFDHQNLNLDPLFGERVSNLVSTTENLCIEVYRLLKAALEPARLASIRIEETENNFFEYSEQDSMNSPLTRPKTT</sequence>
<organism evidence="5">
    <name type="scientific">mine drainage metagenome</name>
    <dbReference type="NCBI Taxonomy" id="410659"/>
    <lineage>
        <taxon>unclassified sequences</taxon>
        <taxon>metagenomes</taxon>
        <taxon>ecological metagenomes</taxon>
    </lineage>
</organism>
<keyword evidence="3" id="KW-0862">Zinc</keyword>
<evidence type="ECO:0000313" key="5">
    <source>
        <dbReference type="EMBL" id="CBI08425.1"/>
    </source>
</evidence>
<dbReference type="SUPFAM" id="SSF55620">
    <property type="entry name" value="Tetrahydrobiopterin biosynthesis enzymes-like"/>
    <property type="match status" value="1"/>
</dbReference>
<gene>
    <name evidence="5" type="primary">Pts</name>
    <name evidence="5" type="ORF">CARN6_1889</name>
</gene>
<dbReference type="PANTHER" id="PTHR12589">
    <property type="entry name" value="PYRUVOYL TETRAHYDROBIOPTERIN SYNTHASE"/>
    <property type="match status" value="1"/>
</dbReference>
<evidence type="ECO:0000256" key="2">
    <source>
        <dbReference type="ARBA" id="ARBA00022723"/>
    </source>
</evidence>
<dbReference type="InterPro" id="IPR038418">
    <property type="entry name" value="6-PTP_synth/QueD_sf"/>
</dbReference>
<proteinExistence type="predicted"/>
<dbReference type="Pfam" id="PF01242">
    <property type="entry name" value="PTPS"/>
    <property type="match status" value="1"/>
</dbReference>